<proteinExistence type="predicted"/>
<dbReference type="EMBL" id="SRLO01000216">
    <property type="protein sequence ID" value="TNN66652.1"/>
    <property type="molecule type" value="Genomic_DNA"/>
</dbReference>
<organism evidence="1 2">
    <name type="scientific">Liparis tanakae</name>
    <name type="common">Tanaka's snailfish</name>
    <dbReference type="NCBI Taxonomy" id="230148"/>
    <lineage>
        <taxon>Eukaryota</taxon>
        <taxon>Metazoa</taxon>
        <taxon>Chordata</taxon>
        <taxon>Craniata</taxon>
        <taxon>Vertebrata</taxon>
        <taxon>Euteleostomi</taxon>
        <taxon>Actinopterygii</taxon>
        <taxon>Neopterygii</taxon>
        <taxon>Teleostei</taxon>
        <taxon>Neoteleostei</taxon>
        <taxon>Acanthomorphata</taxon>
        <taxon>Eupercaria</taxon>
        <taxon>Perciformes</taxon>
        <taxon>Cottioidei</taxon>
        <taxon>Cottales</taxon>
        <taxon>Liparidae</taxon>
        <taxon>Liparis</taxon>
    </lineage>
</organism>
<evidence type="ECO:0000313" key="1">
    <source>
        <dbReference type="EMBL" id="TNN66652.1"/>
    </source>
</evidence>
<sequence length="169" mass="19348">MDQFGTCREWKPRISEYPTDNKAGVLTQAFYSFQMGDALRGSTAIQRLWKTKRPTTDHMLREDCGYQLLYTKQLNREQYEGPVNSSRTSHTFPDMDLRSASQERQALCSPVVHTPNLARRKRHSDQRALRRGPFLLLPLSQGQSAVLWSVTQVEAQQGAFCRGGQRSEV</sequence>
<dbReference type="Proteomes" id="UP000314294">
    <property type="component" value="Unassembled WGS sequence"/>
</dbReference>
<keyword evidence="2" id="KW-1185">Reference proteome</keyword>
<gene>
    <name evidence="1" type="ORF">EYF80_023186</name>
</gene>
<reference evidence="1 2" key="1">
    <citation type="submission" date="2019-03" db="EMBL/GenBank/DDBJ databases">
        <title>First draft genome of Liparis tanakae, snailfish: a comprehensive survey of snailfish specific genes.</title>
        <authorList>
            <person name="Kim W."/>
            <person name="Song I."/>
            <person name="Jeong J.-H."/>
            <person name="Kim D."/>
            <person name="Kim S."/>
            <person name="Ryu S."/>
            <person name="Song J.Y."/>
            <person name="Lee S.K."/>
        </authorList>
    </citation>
    <scope>NUCLEOTIDE SEQUENCE [LARGE SCALE GENOMIC DNA]</scope>
    <source>
        <tissue evidence="1">Muscle</tissue>
    </source>
</reference>
<evidence type="ECO:0000313" key="2">
    <source>
        <dbReference type="Proteomes" id="UP000314294"/>
    </source>
</evidence>
<dbReference type="AlphaFoldDB" id="A0A4Z2HPE6"/>
<accession>A0A4Z2HPE6</accession>
<protein>
    <submittedName>
        <fullName evidence="1">Uncharacterized protein</fullName>
    </submittedName>
</protein>
<name>A0A4Z2HPE6_9TELE</name>
<comment type="caution">
    <text evidence="1">The sequence shown here is derived from an EMBL/GenBank/DDBJ whole genome shotgun (WGS) entry which is preliminary data.</text>
</comment>